<name>A0A1Y1KDB4_PHOPY</name>
<evidence type="ECO:0000259" key="1">
    <source>
        <dbReference type="Pfam" id="PF16064"/>
    </source>
</evidence>
<organism evidence="2">
    <name type="scientific">Photinus pyralis</name>
    <name type="common">Common eastern firefly</name>
    <name type="synonym">Lampyris pyralis</name>
    <dbReference type="NCBI Taxonomy" id="7054"/>
    <lineage>
        <taxon>Eukaryota</taxon>
        <taxon>Metazoa</taxon>
        <taxon>Ecdysozoa</taxon>
        <taxon>Arthropoda</taxon>
        <taxon>Hexapoda</taxon>
        <taxon>Insecta</taxon>
        <taxon>Pterygota</taxon>
        <taxon>Neoptera</taxon>
        <taxon>Endopterygota</taxon>
        <taxon>Coleoptera</taxon>
        <taxon>Polyphaga</taxon>
        <taxon>Elateriformia</taxon>
        <taxon>Elateroidea</taxon>
        <taxon>Lampyridae</taxon>
        <taxon>Lampyrinae</taxon>
        <taxon>Photinus</taxon>
    </lineage>
</organism>
<dbReference type="PANTHER" id="PTHR34153:SF2">
    <property type="entry name" value="SI:CH211-262H13.3-RELATED"/>
    <property type="match status" value="1"/>
</dbReference>
<reference evidence="2" key="1">
    <citation type="journal article" date="2016" name="Sci. Rep.">
        <title>Molecular characterization of firefly nuptial gifts: a multi-omics approach sheds light on postcopulatory sexual selection.</title>
        <authorList>
            <person name="Al-Wathiqui N."/>
            <person name="Fallon T.R."/>
            <person name="South A."/>
            <person name="Weng J.K."/>
            <person name="Lewis S.M."/>
        </authorList>
    </citation>
    <scope>NUCLEOTIDE SEQUENCE</scope>
</reference>
<dbReference type="InterPro" id="IPR032071">
    <property type="entry name" value="DUF4806"/>
</dbReference>
<feature type="domain" description="DUF4806" evidence="1">
    <location>
        <begin position="111"/>
        <end position="190"/>
    </location>
</feature>
<protein>
    <recommendedName>
        <fullName evidence="1">DUF4806 domain-containing protein</fullName>
    </recommendedName>
</protein>
<dbReference type="EMBL" id="GEZM01086371">
    <property type="protein sequence ID" value="JAV59503.1"/>
    <property type="molecule type" value="Transcribed_RNA"/>
</dbReference>
<evidence type="ECO:0000313" key="2">
    <source>
        <dbReference type="EMBL" id="JAV59503.1"/>
    </source>
</evidence>
<accession>A0A1Y1KDB4</accession>
<dbReference type="PANTHER" id="PTHR34153">
    <property type="entry name" value="SI:CH211-262H13.3-RELATED-RELATED"/>
    <property type="match status" value="1"/>
</dbReference>
<dbReference type="AlphaFoldDB" id="A0A1Y1KDB4"/>
<sequence>MYSHIAYLSEKSTTNEFKKLHTRINKQTNNSQIISLPTTTVNNVNKAIIRQNRSNEDDSKTVINYLQQIIRKQNILQSMVADLGNRLVNLESKEVNVTVEENESMFTNLEYLPVNNLEGMQNLENYLCDAQLMQKAVKELSQIGGTNVYNFIFRSMEKLITNKFCGAVYSFQGRRKKESFQKLKLDDLLIKACMTIFKDTTLNEIEQNISKWIRRCAERGKDKNV</sequence>
<proteinExistence type="predicted"/>
<dbReference type="Pfam" id="PF16064">
    <property type="entry name" value="DUF4806"/>
    <property type="match status" value="1"/>
</dbReference>